<dbReference type="Gene3D" id="2.60.120.10">
    <property type="entry name" value="Jelly Rolls"/>
    <property type="match status" value="1"/>
</dbReference>
<protein>
    <submittedName>
        <fullName evidence="2">Cupin domain-containing protein</fullName>
    </submittedName>
</protein>
<dbReference type="InterPro" id="IPR011051">
    <property type="entry name" value="RmlC_Cupin_sf"/>
</dbReference>
<sequence length="112" mass="12027">MAVVRGRLRDVSAAPPQGELTEDIVSVRNLVVEQILSGSVEPVDYVQDQDEWVVVLDGAAVLEIDGERHDLVRGDWMLLPAGTPHRLVSTQLGTNWLAVHLHPVSSTGGGGV</sequence>
<organism evidence="2 3">
    <name type="scientific">Phytoactinopolyspora mesophila</name>
    <dbReference type="NCBI Taxonomy" id="2650750"/>
    <lineage>
        <taxon>Bacteria</taxon>
        <taxon>Bacillati</taxon>
        <taxon>Actinomycetota</taxon>
        <taxon>Actinomycetes</taxon>
        <taxon>Jiangellales</taxon>
        <taxon>Jiangellaceae</taxon>
        <taxon>Phytoactinopolyspora</taxon>
    </lineage>
</organism>
<gene>
    <name evidence="2" type="ORF">F7O44_12625</name>
</gene>
<dbReference type="Proteomes" id="UP000460435">
    <property type="component" value="Unassembled WGS sequence"/>
</dbReference>
<comment type="caution">
    <text evidence="2">The sequence shown here is derived from an EMBL/GenBank/DDBJ whole genome shotgun (WGS) entry which is preliminary data.</text>
</comment>
<dbReference type="SUPFAM" id="SSF51182">
    <property type="entry name" value="RmlC-like cupins"/>
    <property type="match status" value="1"/>
</dbReference>
<dbReference type="AlphaFoldDB" id="A0A7K3M3N7"/>
<dbReference type="EMBL" id="WLZY01000004">
    <property type="protein sequence ID" value="NDL57919.1"/>
    <property type="molecule type" value="Genomic_DNA"/>
</dbReference>
<evidence type="ECO:0000313" key="3">
    <source>
        <dbReference type="Proteomes" id="UP000460435"/>
    </source>
</evidence>
<dbReference type="InterPro" id="IPR014710">
    <property type="entry name" value="RmlC-like_jellyroll"/>
</dbReference>
<dbReference type="Pfam" id="PF07883">
    <property type="entry name" value="Cupin_2"/>
    <property type="match status" value="1"/>
</dbReference>
<evidence type="ECO:0000313" key="2">
    <source>
        <dbReference type="EMBL" id="NDL57919.1"/>
    </source>
</evidence>
<keyword evidence="3" id="KW-1185">Reference proteome</keyword>
<evidence type="ECO:0000259" key="1">
    <source>
        <dbReference type="Pfam" id="PF07883"/>
    </source>
</evidence>
<accession>A0A7K3M3N7</accession>
<name>A0A7K3M3N7_9ACTN</name>
<dbReference type="InterPro" id="IPR013096">
    <property type="entry name" value="Cupin_2"/>
</dbReference>
<feature type="domain" description="Cupin type-2" evidence="1">
    <location>
        <begin position="37"/>
        <end position="90"/>
    </location>
</feature>
<proteinExistence type="predicted"/>
<reference evidence="2 3" key="1">
    <citation type="submission" date="2019-11" db="EMBL/GenBank/DDBJ databases">
        <authorList>
            <person name="Li X.-J."/>
            <person name="Feng X.-M."/>
        </authorList>
    </citation>
    <scope>NUCLEOTIDE SEQUENCE [LARGE SCALE GENOMIC DNA]</scope>
    <source>
        <strain evidence="2 3">XMNu-373</strain>
    </source>
</reference>
<dbReference type="RefSeq" id="WP_162450629.1">
    <property type="nucleotide sequence ID" value="NZ_WLZY01000004.1"/>
</dbReference>